<dbReference type="Proteomes" id="UP000199568">
    <property type="component" value="Unassembled WGS sequence"/>
</dbReference>
<feature type="transmembrane region" description="Helical" evidence="1">
    <location>
        <begin position="71"/>
        <end position="93"/>
    </location>
</feature>
<proteinExistence type="predicted"/>
<feature type="transmembrane region" description="Helical" evidence="1">
    <location>
        <begin position="122"/>
        <end position="142"/>
    </location>
</feature>
<keyword evidence="1" id="KW-0472">Membrane</keyword>
<sequence>MKNNYYLFLNMIHGLFLGFILGMTLSILALEFLPEIQSILHPAYIYPIFSVLGAIIGYIKGIKNYRRFLNPLFSTGGTIIFPVAVIALLYFFLGFDRLLALPPIVFKSGVGLRGMDTRLSSYIFTFLGSASFFGALISSFSINKKNRWTY</sequence>
<dbReference type="EMBL" id="FOHU01000001">
    <property type="protein sequence ID" value="SES71959.1"/>
    <property type="molecule type" value="Genomic_DNA"/>
</dbReference>
<reference evidence="2 3" key="1">
    <citation type="submission" date="2016-10" db="EMBL/GenBank/DDBJ databases">
        <authorList>
            <person name="de Groot N.N."/>
        </authorList>
    </citation>
    <scope>NUCLEOTIDE SEQUENCE [LARGE SCALE GENOMIC DNA]</scope>
    <source>
        <strain evidence="2 3">DSM 18979</strain>
    </source>
</reference>
<dbReference type="OrthoDB" id="1955038at2"/>
<accession>A0A1H9YS45</accession>
<feature type="transmembrane region" description="Helical" evidence="1">
    <location>
        <begin position="12"/>
        <end position="33"/>
    </location>
</feature>
<protein>
    <submittedName>
        <fullName evidence="2">Uncharacterized protein</fullName>
    </submittedName>
</protein>
<keyword evidence="1" id="KW-0812">Transmembrane</keyword>
<feature type="transmembrane region" description="Helical" evidence="1">
    <location>
        <begin position="39"/>
        <end position="59"/>
    </location>
</feature>
<keyword evidence="3" id="KW-1185">Reference proteome</keyword>
<gene>
    <name evidence="2" type="ORF">SAMN05660297_00378</name>
</gene>
<keyword evidence="1" id="KW-1133">Transmembrane helix</keyword>
<evidence type="ECO:0000256" key="1">
    <source>
        <dbReference type="SAM" id="Phobius"/>
    </source>
</evidence>
<organism evidence="2 3">
    <name type="scientific">Natronincola peptidivorans</name>
    <dbReference type="NCBI Taxonomy" id="426128"/>
    <lineage>
        <taxon>Bacteria</taxon>
        <taxon>Bacillati</taxon>
        <taxon>Bacillota</taxon>
        <taxon>Clostridia</taxon>
        <taxon>Peptostreptococcales</taxon>
        <taxon>Natronincolaceae</taxon>
        <taxon>Natronincola</taxon>
    </lineage>
</organism>
<dbReference type="RefSeq" id="WP_090438428.1">
    <property type="nucleotide sequence ID" value="NZ_FOHU01000001.1"/>
</dbReference>
<dbReference type="AlphaFoldDB" id="A0A1H9YS45"/>
<name>A0A1H9YS45_9FIRM</name>
<evidence type="ECO:0000313" key="3">
    <source>
        <dbReference type="Proteomes" id="UP000199568"/>
    </source>
</evidence>
<evidence type="ECO:0000313" key="2">
    <source>
        <dbReference type="EMBL" id="SES71959.1"/>
    </source>
</evidence>